<dbReference type="AlphaFoldDB" id="X1JDX9"/>
<feature type="non-terminal residue" evidence="3">
    <location>
        <position position="49"/>
    </location>
</feature>
<dbReference type="InterPro" id="IPR000700">
    <property type="entry name" value="PAS-assoc_C"/>
</dbReference>
<feature type="region of interest" description="Disordered" evidence="1">
    <location>
        <begin position="26"/>
        <end position="49"/>
    </location>
</feature>
<organism evidence="3">
    <name type="scientific">marine sediment metagenome</name>
    <dbReference type="NCBI Taxonomy" id="412755"/>
    <lineage>
        <taxon>unclassified sequences</taxon>
        <taxon>metagenomes</taxon>
        <taxon>ecological metagenomes</taxon>
    </lineage>
</organism>
<evidence type="ECO:0000259" key="2">
    <source>
        <dbReference type="PROSITE" id="PS50113"/>
    </source>
</evidence>
<protein>
    <recommendedName>
        <fullName evidence="2">PAC domain-containing protein</fullName>
    </recommendedName>
</protein>
<evidence type="ECO:0000313" key="3">
    <source>
        <dbReference type="EMBL" id="GAH92197.1"/>
    </source>
</evidence>
<reference evidence="3" key="1">
    <citation type="journal article" date="2014" name="Front. Microbiol.">
        <title>High frequency of phylogenetically diverse reductive dehalogenase-homologous genes in deep subseafloor sedimentary metagenomes.</title>
        <authorList>
            <person name="Kawai M."/>
            <person name="Futagami T."/>
            <person name="Toyoda A."/>
            <person name="Takaki Y."/>
            <person name="Nishi S."/>
            <person name="Hori S."/>
            <person name="Arai W."/>
            <person name="Tsubouchi T."/>
            <person name="Morono Y."/>
            <person name="Uchiyama I."/>
            <person name="Ito T."/>
            <person name="Fujiyama A."/>
            <person name="Inagaki F."/>
            <person name="Takami H."/>
        </authorList>
    </citation>
    <scope>NUCLEOTIDE SEQUENCE</scope>
    <source>
        <strain evidence="3">Expedition CK06-06</strain>
    </source>
</reference>
<sequence>MRDVTERKRVEEELRKHREHLEELVKERTSELEQRSQELADTNLRLEEA</sequence>
<proteinExistence type="predicted"/>
<feature type="domain" description="PAC" evidence="2">
    <location>
        <begin position="1"/>
        <end position="16"/>
    </location>
</feature>
<dbReference type="EMBL" id="BARU01049309">
    <property type="protein sequence ID" value="GAH92197.1"/>
    <property type="molecule type" value="Genomic_DNA"/>
</dbReference>
<dbReference type="PROSITE" id="PS50113">
    <property type="entry name" value="PAC"/>
    <property type="match status" value="1"/>
</dbReference>
<evidence type="ECO:0000256" key="1">
    <source>
        <dbReference type="SAM" id="MobiDB-lite"/>
    </source>
</evidence>
<gene>
    <name evidence="3" type="ORF">S03H2_72686</name>
</gene>
<accession>X1JDX9</accession>
<name>X1JDX9_9ZZZZ</name>
<comment type="caution">
    <text evidence="3">The sequence shown here is derived from an EMBL/GenBank/DDBJ whole genome shotgun (WGS) entry which is preliminary data.</text>
</comment>